<proteinExistence type="predicted"/>
<accession>A0A127AVM1</accession>
<dbReference type="Proteomes" id="UP000223835">
    <property type="component" value="Segment"/>
</dbReference>
<dbReference type="GeneID" id="40066152"/>
<organism evidence="1 2">
    <name type="scientific">Xanthomonas phage f20-Xaj</name>
    <dbReference type="NCBI Taxonomy" id="1784979"/>
    <lineage>
        <taxon>Viruses</taxon>
        <taxon>Duplodnaviria</taxon>
        <taxon>Heunggongvirae</taxon>
        <taxon>Uroviricota</taxon>
        <taxon>Caudoviricetes</taxon>
        <taxon>Autographivirales</taxon>
        <taxon>Autonotataviridae</taxon>
        <taxon>Gujervirinae</taxon>
        <taxon>Pradovirus</taxon>
        <taxon>Pradovirus f20</taxon>
    </lineage>
</organism>
<sequence length="71" mass="7494">MVFDRPFEISNRVVAATGVAGLPANSVGTVVGVHYDSRGTTGWVVRVRFVDDEIGSQDIEYAPASLALAAD</sequence>
<dbReference type="EMBL" id="KU595432">
    <property type="protein sequence ID" value="AMM44647.1"/>
    <property type="molecule type" value="Genomic_DNA"/>
</dbReference>
<keyword evidence="2" id="KW-1185">Reference proteome</keyword>
<name>A0A127AVM1_9CAUD</name>
<evidence type="ECO:0000313" key="2">
    <source>
        <dbReference type="Proteomes" id="UP000223835"/>
    </source>
</evidence>
<evidence type="ECO:0000313" key="1">
    <source>
        <dbReference type="EMBL" id="AMM44647.1"/>
    </source>
</evidence>
<dbReference type="OrthoDB" id="28647at10239"/>
<protein>
    <submittedName>
        <fullName evidence="1">Uncharacterized protein</fullName>
    </submittedName>
</protein>
<dbReference type="RefSeq" id="YP_009275466.1">
    <property type="nucleotide sequence ID" value="NC_030928.1"/>
</dbReference>
<dbReference type="KEGG" id="vg:40066152"/>
<reference evidence="1 2" key="1">
    <citation type="journal article" date="2016" name="Genome Announc.">
        <title>Complete Genome Sequences of Lytic Bacteriophages of Xanthomonas arboricola pv. juglandis.</title>
        <authorList>
            <person name="Retamales J."/>
            <person name="Vasquez I."/>
            <person name="Santos L."/>
            <person name="Segovia C."/>
            <person name="Ayala M."/>
            <person name="Alvarado R."/>
            <person name="Nunez P."/>
            <person name="Santander J."/>
        </authorList>
    </citation>
    <scope>NUCLEOTIDE SEQUENCE [LARGE SCALE GENOMIC DNA]</scope>
</reference>